<comment type="caution">
    <text evidence="2">The sequence shown here is derived from an EMBL/GenBank/DDBJ whole genome shotgun (WGS) entry which is preliminary data.</text>
</comment>
<accession>A0ABN9R592</accession>
<evidence type="ECO:0008006" key="4">
    <source>
        <dbReference type="Google" id="ProtNLM"/>
    </source>
</evidence>
<feature type="compositionally biased region" description="Basic and acidic residues" evidence="1">
    <location>
        <begin position="1026"/>
        <end position="1035"/>
    </location>
</feature>
<feature type="region of interest" description="Disordered" evidence="1">
    <location>
        <begin position="1135"/>
        <end position="1165"/>
    </location>
</feature>
<evidence type="ECO:0000313" key="2">
    <source>
        <dbReference type="EMBL" id="CAK0813507.1"/>
    </source>
</evidence>
<feature type="region of interest" description="Disordered" evidence="1">
    <location>
        <begin position="662"/>
        <end position="682"/>
    </location>
</feature>
<feature type="compositionally biased region" description="Low complexity" evidence="1">
    <location>
        <begin position="1036"/>
        <end position="1056"/>
    </location>
</feature>
<gene>
    <name evidence="2" type="ORF">PCOR1329_LOCUS17405</name>
</gene>
<dbReference type="Proteomes" id="UP001189429">
    <property type="component" value="Unassembled WGS sequence"/>
</dbReference>
<reference evidence="2" key="1">
    <citation type="submission" date="2023-10" db="EMBL/GenBank/DDBJ databases">
        <authorList>
            <person name="Chen Y."/>
            <person name="Shah S."/>
            <person name="Dougan E. K."/>
            <person name="Thang M."/>
            <person name="Chan C."/>
        </authorList>
    </citation>
    <scope>NUCLEOTIDE SEQUENCE [LARGE SCALE GENOMIC DNA]</scope>
</reference>
<sequence length="1265" mass="141550">MPTLIQRSTVEFTCTNLDTKMAGHFIEYLVSKPYELQGKRAKHILPGLERAIPEELNIMHWLDPDSFNTVLTKVSTCTFMPMADRASSNMGILKPWGSKAAEIVEQKQANTNAFNWPDTCGIHAHHRGKLKVRGLKPHTMRHFSIASANRYRSQLARTITGVELLVERKLERVCGAPPEVQHSFQAVADILFDLKADFHLRDGGRNESQFIKDLKAVAPLVNGSLSGEKLAHYCRDPRTGRPCCKNRADTVDKMCTALVHAFFGASDPRPCESRWTNTLINMKRSLFRKLVHGIGIESFLGDGAPEDQQDQEDIPLLREVDGMSDSDYWEHVFNVRAKKIREYYSNDTTFWELVVYMGILEVSGSTLLYPLLGDPIPNPRKPKRSKMDTLLDKQTPVIGSFTQQMLELADSWCAEVPRRKPWCILDILKAPLTSQQFSRWARSQILKLNSVMIRRYEIRFATHPYCLYPLTVTDATLPELDELARKVLEAPAHMLDSYTKGIRARYHTRDLLMSDECRSTLFGDFYQHAYGADFIEWLNSEYTSKHPVRAPGRSSLNAQREHLLQQICTVHKCHGGLHPLRAGGLSGAEKEEIVIAQPLLRDLVMRNTCSGLELEAEEARRQLALEDGEAQPSGARPQSSAIVLETAFDDPFEQEFVARRKNPGHWGATEPASEGGEGEQHRRGLSTYMLDKNKYMETVKSMAGRKLTKDERDKATLDFKVMFAECDQETLREARELWRLKPKEDTPDTIQKYRAMWGGGCSSSPITCDEFCRWVSAHGWPSRAEVFDDDLEYRQAMADDATDFELTKDFDVWGVGRGARNVDRSNSRAPDAFEPIEKGIMNYMEHIGAQKAEEGDNMLIVEGPGTRGGYFRSVVIVSDVTWSPKIFDVTKNEFLTGINETTEDWGLKQQTCFRLALMELRLPCLVKISVRANFVSERFEAMDSMTSDQWIDLLVDKMSSMTLYEAEYKVMHFGGSLRRSKILGRTELGVLWEPGQKKPLTFKTNKPKGHEIWKRDIIDTDPLSEEAARQARDRAAAPPAIADGSLAPESAGAAGEDAGGGPVQKEPEFDMADDMASVSSVEELEDACNEMPPELEEPVLPPPAVDHREVEPAQGDADDGDADFLGMAAMRVNEAAGAADDEPPHPGDGDPPPPGGGAGAPLQPWQEVSDVTGSGYCYRGGRSVLRILRGKPANSITINCYLHRGCHLCVTERLGPATDEEVKRWLFEVPATPPTASSAENKALATAHMDLGKSKRGARRPRPAR</sequence>
<proteinExistence type="predicted"/>
<organism evidence="2 3">
    <name type="scientific">Prorocentrum cordatum</name>
    <dbReference type="NCBI Taxonomy" id="2364126"/>
    <lineage>
        <taxon>Eukaryota</taxon>
        <taxon>Sar</taxon>
        <taxon>Alveolata</taxon>
        <taxon>Dinophyceae</taxon>
        <taxon>Prorocentrales</taxon>
        <taxon>Prorocentraceae</taxon>
        <taxon>Prorocentrum</taxon>
    </lineage>
</organism>
<feature type="region of interest" description="Disordered" evidence="1">
    <location>
        <begin position="1024"/>
        <end position="1068"/>
    </location>
</feature>
<protein>
    <recommendedName>
        <fullName evidence="4">RNA-directed RNA polymerase</fullName>
    </recommendedName>
</protein>
<keyword evidence="3" id="KW-1185">Reference proteome</keyword>
<dbReference type="EMBL" id="CAUYUJ010005400">
    <property type="protein sequence ID" value="CAK0813507.1"/>
    <property type="molecule type" value="Genomic_DNA"/>
</dbReference>
<evidence type="ECO:0000313" key="3">
    <source>
        <dbReference type="Proteomes" id="UP001189429"/>
    </source>
</evidence>
<evidence type="ECO:0000256" key="1">
    <source>
        <dbReference type="SAM" id="MobiDB-lite"/>
    </source>
</evidence>
<name>A0ABN9R592_9DINO</name>